<dbReference type="PRINTS" id="PR00081">
    <property type="entry name" value="GDHRDH"/>
</dbReference>
<accession>A0A4Y8UHG0</accession>
<dbReference type="PANTHER" id="PTHR24321">
    <property type="entry name" value="DEHYDROGENASES, SHORT CHAIN"/>
    <property type="match status" value="1"/>
</dbReference>
<dbReference type="NCBIfam" id="NF005559">
    <property type="entry name" value="PRK07231.1"/>
    <property type="match status" value="1"/>
</dbReference>
<dbReference type="GO" id="GO:0047936">
    <property type="term" value="F:glucose 1-dehydrogenase [NAD(P)+] activity"/>
    <property type="evidence" value="ECO:0007669"/>
    <property type="project" value="UniProtKB-EC"/>
</dbReference>
<sequence length="255" mass="26460">MLTNKVALISGAASGIGLAAAQILCQKGAHVYIADINEQAAIAAAQSLSAQGLLATGVSLDVTSAEQWQRTIAQIDTEQQRLDVLVNNAGLGEGSTMDDDLELFNRVMNVNVNGVFLGCKYAIPLMAQSGGGSVINISSIYGIVADSQTLAYSTSKGAVRSMTKSLALDCAERNNGVRVNSLHPGFVETPMVINGISALPADVAKEYTARTVGLTPLGRIGQPHELGNVIAFLASDDSSFMTGSEVVVDGGFTAR</sequence>
<dbReference type="Gene3D" id="3.40.50.720">
    <property type="entry name" value="NAD(P)-binding Rossmann-like Domain"/>
    <property type="match status" value="1"/>
</dbReference>
<comment type="similarity">
    <text evidence="1">Belongs to the short-chain dehydrogenases/reductases (SDR) family.</text>
</comment>
<protein>
    <submittedName>
        <fullName evidence="3">Glucose 1-dehydrogenase</fullName>
        <ecNumber evidence="3">1.1.1.47</ecNumber>
    </submittedName>
</protein>
<gene>
    <name evidence="3" type="ORF">E3W66_09065</name>
</gene>
<keyword evidence="4" id="KW-1185">Reference proteome</keyword>
<dbReference type="EMBL" id="SPIA01000004">
    <property type="protein sequence ID" value="TFH67169.1"/>
    <property type="molecule type" value="Genomic_DNA"/>
</dbReference>
<dbReference type="InterPro" id="IPR020904">
    <property type="entry name" value="Sc_DH/Rdtase_CS"/>
</dbReference>
<proteinExistence type="inferred from homology"/>
<keyword evidence="2 3" id="KW-0560">Oxidoreductase</keyword>
<dbReference type="SUPFAM" id="SSF51735">
    <property type="entry name" value="NAD(P)-binding Rossmann-fold domains"/>
    <property type="match status" value="1"/>
</dbReference>
<evidence type="ECO:0000313" key="4">
    <source>
        <dbReference type="Proteomes" id="UP000298133"/>
    </source>
</evidence>
<organism evidence="3 4">
    <name type="scientific">Gammaproteobacteria bacterium LSUCC0057</name>
    <dbReference type="NCBI Taxonomy" id="2559237"/>
    <lineage>
        <taxon>Bacteria</taxon>
        <taxon>Pseudomonadati</taxon>
        <taxon>Pseudomonadota</taxon>
        <taxon>Gammaproteobacteria</taxon>
        <taxon>Cellvibrionales</taxon>
        <taxon>Porticoccaceae</taxon>
        <taxon>SAR92 clade</taxon>
    </lineage>
</organism>
<dbReference type="PROSITE" id="PS00061">
    <property type="entry name" value="ADH_SHORT"/>
    <property type="match status" value="1"/>
</dbReference>
<dbReference type="PANTHER" id="PTHR24321:SF15">
    <property type="entry name" value="OXIDOREDUCTASE UCPA"/>
    <property type="match status" value="1"/>
</dbReference>
<dbReference type="FunFam" id="3.40.50.720:FF:000084">
    <property type="entry name" value="Short-chain dehydrogenase reductase"/>
    <property type="match status" value="1"/>
</dbReference>
<dbReference type="PRINTS" id="PR00080">
    <property type="entry name" value="SDRFAMILY"/>
</dbReference>
<evidence type="ECO:0000256" key="2">
    <source>
        <dbReference type="ARBA" id="ARBA00023002"/>
    </source>
</evidence>
<dbReference type="OrthoDB" id="9787298at2"/>
<dbReference type="AlphaFoldDB" id="A0A4Y8UHG0"/>
<dbReference type="InterPro" id="IPR036291">
    <property type="entry name" value="NAD(P)-bd_dom_sf"/>
</dbReference>
<comment type="caution">
    <text evidence="3">The sequence shown here is derived from an EMBL/GenBank/DDBJ whole genome shotgun (WGS) entry which is preliminary data.</text>
</comment>
<name>A0A4Y8UHG0_9GAMM</name>
<reference evidence="3 4" key="1">
    <citation type="submission" date="2019-03" db="EMBL/GenBank/DDBJ databases">
        <title>Draft genome of Gammaproteobacteria bacterium LSUCC0057, a member of the SAR92 clade.</title>
        <authorList>
            <person name="Lanclos V.C."/>
            <person name="Doiron C."/>
            <person name="Henson M.W."/>
            <person name="Thrash J.C."/>
        </authorList>
    </citation>
    <scope>NUCLEOTIDE SEQUENCE [LARGE SCALE GENOMIC DNA]</scope>
    <source>
        <strain evidence="3 4">LSUCC0057</strain>
    </source>
</reference>
<evidence type="ECO:0000256" key="1">
    <source>
        <dbReference type="ARBA" id="ARBA00006484"/>
    </source>
</evidence>
<dbReference type="Pfam" id="PF13561">
    <property type="entry name" value="adh_short_C2"/>
    <property type="match status" value="1"/>
</dbReference>
<dbReference type="InterPro" id="IPR002347">
    <property type="entry name" value="SDR_fam"/>
</dbReference>
<evidence type="ECO:0000313" key="3">
    <source>
        <dbReference type="EMBL" id="TFH67169.1"/>
    </source>
</evidence>
<dbReference type="EC" id="1.1.1.47" evidence="3"/>
<dbReference type="Proteomes" id="UP000298133">
    <property type="component" value="Unassembled WGS sequence"/>
</dbReference>